<sequence length="209" mass="23026">MPFSDTHKPQKLSHGIPARTGAQKTSLTDPADDPHLQPKYIFTVPADDHPPPDKSLKNPKTSRAKRVEAEESLQELGYRVYELKDLPARAIFGEASDPCKVENFLKASESGYDIVRNVWGALPLDPANESDLRSHFVNILNSVTSYFHPSPPAGTTREAVDSHGIPMIHDNRTHYTSPGISIKAAGPSFEVPDDVGLSPVGLYQRHRRA</sequence>
<accession>A0A4Y7SLH2</accession>
<evidence type="ECO:0000313" key="3">
    <source>
        <dbReference type="Proteomes" id="UP000298030"/>
    </source>
</evidence>
<evidence type="ECO:0000313" key="2">
    <source>
        <dbReference type="EMBL" id="TEB22109.1"/>
    </source>
</evidence>
<dbReference type="EMBL" id="QPFP01000097">
    <property type="protein sequence ID" value="TEB22109.1"/>
    <property type="molecule type" value="Genomic_DNA"/>
</dbReference>
<organism evidence="2 3">
    <name type="scientific">Coprinellus micaceus</name>
    <name type="common">Glistening ink-cap mushroom</name>
    <name type="synonym">Coprinus micaceus</name>
    <dbReference type="NCBI Taxonomy" id="71717"/>
    <lineage>
        <taxon>Eukaryota</taxon>
        <taxon>Fungi</taxon>
        <taxon>Dikarya</taxon>
        <taxon>Basidiomycota</taxon>
        <taxon>Agaricomycotina</taxon>
        <taxon>Agaricomycetes</taxon>
        <taxon>Agaricomycetidae</taxon>
        <taxon>Agaricales</taxon>
        <taxon>Agaricineae</taxon>
        <taxon>Psathyrellaceae</taxon>
        <taxon>Coprinellus</taxon>
    </lineage>
</organism>
<feature type="region of interest" description="Disordered" evidence="1">
    <location>
        <begin position="1"/>
        <end position="68"/>
    </location>
</feature>
<keyword evidence="3" id="KW-1185">Reference proteome</keyword>
<feature type="compositionally biased region" description="Basic and acidic residues" evidence="1">
    <location>
        <begin position="46"/>
        <end position="56"/>
    </location>
</feature>
<dbReference type="AlphaFoldDB" id="A0A4Y7SLH2"/>
<name>A0A4Y7SLH2_COPMI</name>
<reference evidence="2 3" key="1">
    <citation type="journal article" date="2019" name="Nat. Ecol. Evol.">
        <title>Megaphylogeny resolves global patterns of mushroom evolution.</title>
        <authorList>
            <person name="Varga T."/>
            <person name="Krizsan K."/>
            <person name="Foldi C."/>
            <person name="Dima B."/>
            <person name="Sanchez-Garcia M."/>
            <person name="Sanchez-Ramirez S."/>
            <person name="Szollosi G.J."/>
            <person name="Szarkandi J.G."/>
            <person name="Papp V."/>
            <person name="Albert L."/>
            <person name="Andreopoulos W."/>
            <person name="Angelini C."/>
            <person name="Antonin V."/>
            <person name="Barry K.W."/>
            <person name="Bougher N.L."/>
            <person name="Buchanan P."/>
            <person name="Buyck B."/>
            <person name="Bense V."/>
            <person name="Catcheside P."/>
            <person name="Chovatia M."/>
            <person name="Cooper J."/>
            <person name="Damon W."/>
            <person name="Desjardin D."/>
            <person name="Finy P."/>
            <person name="Geml J."/>
            <person name="Haridas S."/>
            <person name="Hughes K."/>
            <person name="Justo A."/>
            <person name="Karasinski D."/>
            <person name="Kautmanova I."/>
            <person name="Kiss B."/>
            <person name="Kocsube S."/>
            <person name="Kotiranta H."/>
            <person name="LaButti K.M."/>
            <person name="Lechner B.E."/>
            <person name="Liimatainen K."/>
            <person name="Lipzen A."/>
            <person name="Lukacs Z."/>
            <person name="Mihaltcheva S."/>
            <person name="Morgado L.N."/>
            <person name="Niskanen T."/>
            <person name="Noordeloos M.E."/>
            <person name="Ohm R.A."/>
            <person name="Ortiz-Santana B."/>
            <person name="Ovrebo C."/>
            <person name="Racz N."/>
            <person name="Riley R."/>
            <person name="Savchenko A."/>
            <person name="Shiryaev A."/>
            <person name="Soop K."/>
            <person name="Spirin V."/>
            <person name="Szebenyi C."/>
            <person name="Tomsovsky M."/>
            <person name="Tulloss R.E."/>
            <person name="Uehling J."/>
            <person name="Grigoriev I.V."/>
            <person name="Vagvolgyi C."/>
            <person name="Papp T."/>
            <person name="Martin F.M."/>
            <person name="Miettinen O."/>
            <person name="Hibbett D.S."/>
            <person name="Nagy L.G."/>
        </authorList>
    </citation>
    <scope>NUCLEOTIDE SEQUENCE [LARGE SCALE GENOMIC DNA]</scope>
    <source>
        <strain evidence="2 3">FP101781</strain>
    </source>
</reference>
<evidence type="ECO:0000256" key="1">
    <source>
        <dbReference type="SAM" id="MobiDB-lite"/>
    </source>
</evidence>
<comment type="caution">
    <text evidence="2">The sequence shown here is derived from an EMBL/GenBank/DDBJ whole genome shotgun (WGS) entry which is preliminary data.</text>
</comment>
<proteinExistence type="predicted"/>
<gene>
    <name evidence="2" type="ORF">FA13DRAFT_1524298</name>
</gene>
<dbReference type="Proteomes" id="UP000298030">
    <property type="component" value="Unassembled WGS sequence"/>
</dbReference>
<protein>
    <submittedName>
        <fullName evidence="2">Uncharacterized protein</fullName>
    </submittedName>
</protein>